<evidence type="ECO:0000313" key="2">
    <source>
        <dbReference type="Proteomes" id="UP000568380"/>
    </source>
</evidence>
<dbReference type="Proteomes" id="UP000568380">
    <property type="component" value="Unassembled WGS sequence"/>
</dbReference>
<protein>
    <submittedName>
        <fullName evidence="1">Uncharacterized protein</fullName>
    </submittedName>
</protein>
<organism evidence="1 2">
    <name type="scientific">Nonomuraea endophytica</name>
    <dbReference type="NCBI Taxonomy" id="714136"/>
    <lineage>
        <taxon>Bacteria</taxon>
        <taxon>Bacillati</taxon>
        <taxon>Actinomycetota</taxon>
        <taxon>Actinomycetes</taxon>
        <taxon>Streptosporangiales</taxon>
        <taxon>Streptosporangiaceae</taxon>
        <taxon>Nonomuraea</taxon>
    </lineage>
</organism>
<evidence type="ECO:0000313" key="1">
    <source>
        <dbReference type="EMBL" id="MBB5082410.1"/>
    </source>
</evidence>
<dbReference type="RefSeq" id="WP_184970605.1">
    <property type="nucleotide sequence ID" value="NZ_JACHIN010000013.1"/>
</dbReference>
<dbReference type="EMBL" id="JACHIN010000013">
    <property type="protein sequence ID" value="MBB5082410.1"/>
    <property type="molecule type" value="Genomic_DNA"/>
</dbReference>
<keyword evidence="2" id="KW-1185">Reference proteome</keyword>
<sequence length="231" mass="26262">MKTRTRRGLRIPDQTLWTGERRALPLAFRWDPAVDDIRLSYVDPADDDFEQGVLWVRHGQDRAGLYRWKAVNTPRTRVMLRDHLCMVDSASCVRDDGRISWLFVDDPATAPDGTPITNLPPTCPACIPESLKTCPRLVERFRIVSVAATEPYAVTADLYMPSEFDETPVKFAHEVNIPYGQGHDRLLRVALGKQPWVRLIDMRDEPAVVIASASCSLVRPLWLRSLRDSQP</sequence>
<name>A0A7W8AA83_9ACTN</name>
<reference evidence="1 2" key="1">
    <citation type="submission" date="2020-08" db="EMBL/GenBank/DDBJ databases">
        <title>Genomic Encyclopedia of Type Strains, Phase IV (KMG-IV): sequencing the most valuable type-strain genomes for metagenomic binning, comparative biology and taxonomic classification.</title>
        <authorList>
            <person name="Goeker M."/>
        </authorList>
    </citation>
    <scope>NUCLEOTIDE SEQUENCE [LARGE SCALE GENOMIC DNA]</scope>
    <source>
        <strain evidence="1 2">DSM 45385</strain>
    </source>
</reference>
<dbReference type="AlphaFoldDB" id="A0A7W8AA83"/>
<accession>A0A7W8AA83</accession>
<comment type="caution">
    <text evidence="1">The sequence shown here is derived from an EMBL/GenBank/DDBJ whole genome shotgun (WGS) entry which is preliminary data.</text>
</comment>
<gene>
    <name evidence="1" type="ORF">HNR40_007905</name>
</gene>
<proteinExistence type="predicted"/>